<dbReference type="InterPro" id="IPR002545">
    <property type="entry name" value="CheW-lke_dom"/>
</dbReference>
<dbReference type="GO" id="GO:0000160">
    <property type="term" value="P:phosphorelay signal transduction system"/>
    <property type="evidence" value="ECO:0007669"/>
    <property type="project" value="InterPro"/>
</dbReference>
<sequence length="324" mass="36653">MPDAKRTENYRGDHIPKRPLEVLEFIIQSQEKGVLVEKSFAINVIRVKEIIKRPRVTKIIESGTNVLGVFHLREDLIPLVDLPGWLGLESEKPGDVVIVTDLGDNLNGFVVHSIKKIHHLSWDNVKVPDKIDRNQSEFIAGIISTEGRLIMMLDFETIFAELSQSEIKYDISRFEPMYFAKREEHTIMVVDDSVFSRNYAQRVFTTIGYQVVTAANGVEALDMLRGGTRVDFIFTDLEMPQMDGGELLATVRHDRDIEDIPGLIATSLTNLVTLQEQQDESQRAGQPKILAKKDMFTIIETIDDALGVDPNELPSQWDSYGKEG</sequence>
<dbReference type="Gene3D" id="2.30.30.40">
    <property type="entry name" value="SH3 Domains"/>
    <property type="match status" value="1"/>
</dbReference>
<feature type="domain" description="Response regulatory" evidence="2">
    <location>
        <begin position="186"/>
        <end position="306"/>
    </location>
</feature>
<dbReference type="SUPFAM" id="SSF52172">
    <property type="entry name" value="CheY-like"/>
    <property type="match status" value="1"/>
</dbReference>
<dbReference type="SMART" id="SM00260">
    <property type="entry name" value="CheW"/>
    <property type="match status" value="1"/>
</dbReference>
<name>E6W741_DESIS</name>
<dbReference type="PROSITE" id="PS50851">
    <property type="entry name" value="CHEW"/>
    <property type="match status" value="1"/>
</dbReference>
<proteinExistence type="predicted"/>
<evidence type="ECO:0000259" key="2">
    <source>
        <dbReference type="PROSITE" id="PS50110"/>
    </source>
</evidence>
<evidence type="ECO:0000313" key="5">
    <source>
        <dbReference type="Proteomes" id="UP000002572"/>
    </source>
</evidence>
<keyword evidence="5" id="KW-1185">Reference proteome</keyword>
<feature type="modified residue" description="4-aspartylphosphate" evidence="1">
    <location>
        <position position="236"/>
    </location>
</feature>
<evidence type="ECO:0000256" key="1">
    <source>
        <dbReference type="PROSITE-ProRule" id="PRU00169"/>
    </source>
</evidence>
<dbReference type="PANTHER" id="PTHR47233:SF3">
    <property type="entry name" value="CHEMOTAXIS PROTEIN CHEV"/>
    <property type="match status" value="1"/>
</dbReference>
<dbReference type="Pfam" id="PF01584">
    <property type="entry name" value="CheW"/>
    <property type="match status" value="1"/>
</dbReference>
<reference evidence="4 5" key="1">
    <citation type="submission" date="2010-12" db="EMBL/GenBank/DDBJ databases">
        <title>Complete sequence of Desulfurispirillum indicum S5.</title>
        <authorList>
            <consortium name="US DOE Joint Genome Institute"/>
            <person name="Lucas S."/>
            <person name="Copeland A."/>
            <person name="Lapidus A."/>
            <person name="Cheng J.-F."/>
            <person name="Goodwin L."/>
            <person name="Pitluck S."/>
            <person name="Chertkov O."/>
            <person name="Held B."/>
            <person name="Detter J.C."/>
            <person name="Han C."/>
            <person name="Tapia R."/>
            <person name="Land M."/>
            <person name="Hauser L."/>
            <person name="Kyrpides N."/>
            <person name="Ivanova N."/>
            <person name="Mikhailova N."/>
            <person name="Haggblom M."/>
            <person name="Rauschenbach I."/>
            <person name="Bini E."/>
            <person name="Woyke T."/>
        </authorList>
    </citation>
    <scope>NUCLEOTIDE SEQUENCE [LARGE SCALE GENOMIC DNA]</scope>
    <source>
        <strain evidence="5">ATCC BAA-1389 / DSM 22839 / S5</strain>
    </source>
</reference>
<dbReference type="GO" id="GO:0006935">
    <property type="term" value="P:chemotaxis"/>
    <property type="evidence" value="ECO:0007669"/>
    <property type="project" value="InterPro"/>
</dbReference>
<evidence type="ECO:0000313" key="4">
    <source>
        <dbReference type="EMBL" id="ADU65119.1"/>
    </source>
</evidence>
<dbReference type="Proteomes" id="UP000002572">
    <property type="component" value="Chromosome"/>
</dbReference>
<dbReference type="SMART" id="SM00448">
    <property type="entry name" value="REC"/>
    <property type="match status" value="1"/>
</dbReference>
<dbReference type="Pfam" id="PF00072">
    <property type="entry name" value="Response_reg"/>
    <property type="match status" value="1"/>
</dbReference>
<dbReference type="Gene3D" id="3.40.50.2300">
    <property type="match status" value="1"/>
</dbReference>
<evidence type="ECO:0000259" key="3">
    <source>
        <dbReference type="PROSITE" id="PS50851"/>
    </source>
</evidence>
<organism evidence="4 5">
    <name type="scientific">Desulfurispirillum indicum (strain ATCC BAA-1389 / DSM 22839 / S5)</name>
    <dbReference type="NCBI Taxonomy" id="653733"/>
    <lineage>
        <taxon>Bacteria</taxon>
        <taxon>Pseudomonadati</taxon>
        <taxon>Chrysiogenota</taxon>
        <taxon>Chrysiogenia</taxon>
        <taxon>Chrysiogenales</taxon>
        <taxon>Chrysiogenaceae</taxon>
        <taxon>Desulfurispirillum</taxon>
    </lineage>
</organism>
<dbReference type="KEGG" id="din:Selin_0363"/>
<dbReference type="PANTHER" id="PTHR47233">
    <property type="entry name" value="CHEMOTAXIS PROTEIN CHEV"/>
    <property type="match status" value="1"/>
</dbReference>
<dbReference type="InterPro" id="IPR011006">
    <property type="entry name" value="CheY-like_superfamily"/>
</dbReference>
<dbReference type="AlphaFoldDB" id="E6W741"/>
<dbReference type="InterPro" id="IPR001789">
    <property type="entry name" value="Sig_transdc_resp-reg_receiver"/>
</dbReference>
<dbReference type="InterPro" id="IPR036061">
    <property type="entry name" value="CheW-like_dom_sf"/>
</dbReference>
<accession>E6W741</accession>
<dbReference type="RefSeq" id="WP_013505008.1">
    <property type="nucleotide sequence ID" value="NC_014836.1"/>
</dbReference>
<protein>
    <submittedName>
        <fullName evidence="4">CheW domain protein</fullName>
    </submittedName>
</protein>
<dbReference type="HOGENOM" id="CLU_048995_0_1_0"/>
<dbReference type="PROSITE" id="PS50110">
    <property type="entry name" value="RESPONSE_REGULATORY"/>
    <property type="match status" value="1"/>
</dbReference>
<dbReference type="STRING" id="653733.Selin_0363"/>
<feature type="domain" description="CheW-like" evidence="3">
    <location>
        <begin position="19"/>
        <end position="164"/>
    </location>
</feature>
<dbReference type="eggNOG" id="COG0784">
    <property type="taxonomic scope" value="Bacteria"/>
</dbReference>
<dbReference type="eggNOG" id="COG0835">
    <property type="taxonomic scope" value="Bacteria"/>
</dbReference>
<gene>
    <name evidence="4" type="ordered locus">Selin_0363</name>
</gene>
<dbReference type="SUPFAM" id="SSF50341">
    <property type="entry name" value="CheW-like"/>
    <property type="match status" value="1"/>
</dbReference>
<dbReference type="Gene3D" id="2.40.50.180">
    <property type="entry name" value="CheA-289, Domain 4"/>
    <property type="match status" value="1"/>
</dbReference>
<keyword evidence="1" id="KW-0597">Phosphoprotein</keyword>
<dbReference type="InParanoid" id="E6W741"/>
<dbReference type="EMBL" id="CP002432">
    <property type="protein sequence ID" value="ADU65119.1"/>
    <property type="molecule type" value="Genomic_DNA"/>
</dbReference>